<feature type="domain" description="DMAP1-binding" evidence="1">
    <location>
        <begin position="6"/>
        <end position="52"/>
    </location>
</feature>
<dbReference type="InterPro" id="IPR010506">
    <property type="entry name" value="DMAP1-bd"/>
</dbReference>
<protein>
    <recommendedName>
        <fullName evidence="1">DMAP1-binding domain-containing protein</fullName>
    </recommendedName>
</protein>
<comment type="caution">
    <text evidence="2">The sequence shown here is derived from an EMBL/GenBank/DDBJ whole genome shotgun (WGS) entry which is preliminary data.</text>
</comment>
<proteinExistence type="predicted"/>
<organism evidence="2 3">
    <name type="scientific">Wuchereria bancrofti</name>
    <dbReference type="NCBI Taxonomy" id="6293"/>
    <lineage>
        <taxon>Eukaryota</taxon>
        <taxon>Metazoa</taxon>
        <taxon>Ecdysozoa</taxon>
        <taxon>Nematoda</taxon>
        <taxon>Chromadorea</taxon>
        <taxon>Rhabditida</taxon>
        <taxon>Spirurina</taxon>
        <taxon>Spiruromorpha</taxon>
        <taxon>Filarioidea</taxon>
        <taxon>Onchocercidae</taxon>
        <taxon>Wuchereria</taxon>
    </lineage>
</organism>
<dbReference type="AlphaFoldDB" id="J9DMI6"/>
<gene>
    <name evidence="2" type="ORF">WUBG_18412</name>
</gene>
<evidence type="ECO:0000313" key="2">
    <source>
        <dbReference type="EMBL" id="EJW70681.1"/>
    </source>
</evidence>
<dbReference type="Pfam" id="PF06464">
    <property type="entry name" value="DMAP_binding"/>
    <property type="match status" value="1"/>
</dbReference>
<dbReference type="PROSITE" id="PS51912">
    <property type="entry name" value="DMAP1_BIND"/>
    <property type="match status" value="1"/>
</dbReference>
<name>J9DMI6_WUCBA</name>
<feature type="non-terminal residue" evidence="2">
    <location>
        <position position="52"/>
    </location>
</feature>
<dbReference type="Proteomes" id="UP000004810">
    <property type="component" value="Unassembled WGS sequence"/>
</dbReference>
<evidence type="ECO:0000259" key="1">
    <source>
        <dbReference type="PROSITE" id="PS51912"/>
    </source>
</evidence>
<accession>J9DMI6</accession>
<sequence>MVDAIDISSLPSDVRERLAQLDLELSEGDITQKGYDKKKQLLLGPYLRIKRD</sequence>
<dbReference type="EMBL" id="ADBV01020917">
    <property type="protein sequence ID" value="EJW70681.1"/>
    <property type="molecule type" value="Genomic_DNA"/>
</dbReference>
<evidence type="ECO:0000313" key="3">
    <source>
        <dbReference type="Proteomes" id="UP000004810"/>
    </source>
</evidence>
<reference evidence="3" key="1">
    <citation type="submission" date="2012-08" db="EMBL/GenBank/DDBJ databases">
        <title>The Genome Sequence of Wuchereria bancrofti.</title>
        <authorList>
            <person name="Nutman T.B."/>
            <person name="Fink D.L."/>
            <person name="Russ C."/>
            <person name="Young S."/>
            <person name="Zeng Q."/>
            <person name="Koehrsen M."/>
            <person name="Alvarado L."/>
            <person name="Berlin A."/>
            <person name="Chapman S.B."/>
            <person name="Chen Z."/>
            <person name="Freedman E."/>
            <person name="Gellesch M."/>
            <person name="Goldberg J."/>
            <person name="Griggs A."/>
            <person name="Gujja S."/>
            <person name="Heilman E.R."/>
            <person name="Heiman D."/>
            <person name="Hepburn T."/>
            <person name="Howarth C."/>
            <person name="Jen D."/>
            <person name="Larson L."/>
            <person name="Lewis B."/>
            <person name="Mehta T."/>
            <person name="Park D."/>
            <person name="Pearson M."/>
            <person name="Roberts A."/>
            <person name="Saif S."/>
            <person name="Shea T."/>
            <person name="Shenoy N."/>
            <person name="Sisk P."/>
            <person name="Stolte C."/>
            <person name="Sykes S."/>
            <person name="Walk T."/>
            <person name="White J."/>
            <person name="Yandava C."/>
            <person name="Haas B."/>
            <person name="Henn M.R."/>
            <person name="Nusbaum C."/>
            <person name="Birren B."/>
        </authorList>
    </citation>
    <scope>NUCLEOTIDE SEQUENCE [LARGE SCALE GENOMIC DNA]</scope>
    <source>
        <strain evidence="3">NA</strain>
    </source>
</reference>